<protein>
    <recommendedName>
        <fullName evidence="3">DUF4202 domain-containing protein</fullName>
    </recommendedName>
</protein>
<sequence length="206" mass="22840">MSSSTRQEAVFDAIDEANAVDPRSTPVGGEGMAAIPVELIYGLRMSEMCSSFAPDADELVQIAARGQHIERWIIPRDDYPRDRPGYHRWRNALKKHHAKRVSEIMAAQSYGAEECEIVSNILLKKNLKRDDRTQAVEDLACLVFLQYYAEDFAKSHESEKVVNIIAKTLPKMSTEAHAFAATLPLADGIVAAIEAAKAKLAEQAKE</sequence>
<evidence type="ECO:0000313" key="2">
    <source>
        <dbReference type="Proteomes" id="UP000219439"/>
    </source>
</evidence>
<evidence type="ECO:0008006" key="3">
    <source>
        <dbReference type="Google" id="ProtNLM"/>
    </source>
</evidence>
<dbReference type="PANTHER" id="PTHR41729">
    <property type="entry name" value="GLUTAMYL-TRNA SYNTHETASE"/>
    <property type="match status" value="1"/>
</dbReference>
<reference evidence="1 2" key="1">
    <citation type="submission" date="2017-09" db="EMBL/GenBank/DDBJ databases">
        <authorList>
            <person name="Ehlers B."/>
            <person name="Leendertz F.H."/>
        </authorList>
    </citation>
    <scope>NUCLEOTIDE SEQUENCE [LARGE SCALE GENOMIC DNA]</scope>
    <source>
        <strain evidence="1 2">DSM 18289</strain>
    </source>
</reference>
<gene>
    <name evidence="1" type="ORF">SAMN06265368_0731</name>
</gene>
<evidence type="ECO:0000313" key="1">
    <source>
        <dbReference type="EMBL" id="SNZ07215.1"/>
    </source>
</evidence>
<dbReference type="AlphaFoldDB" id="A0A285NCM5"/>
<dbReference type="Proteomes" id="UP000219439">
    <property type="component" value="Unassembled WGS sequence"/>
</dbReference>
<dbReference type="RefSeq" id="WP_097152031.1">
    <property type="nucleotide sequence ID" value="NZ_OBEL01000001.1"/>
</dbReference>
<proteinExistence type="predicted"/>
<dbReference type="EMBL" id="OBEL01000001">
    <property type="protein sequence ID" value="SNZ07215.1"/>
    <property type="molecule type" value="Genomic_DNA"/>
</dbReference>
<keyword evidence="2" id="KW-1185">Reference proteome</keyword>
<dbReference type="OrthoDB" id="9799165at2"/>
<accession>A0A285NCM5</accession>
<dbReference type="InterPro" id="IPR025255">
    <property type="entry name" value="DUF4202"/>
</dbReference>
<organism evidence="1 2">
    <name type="scientific">Cohaesibacter gelatinilyticus</name>
    <dbReference type="NCBI Taxonomy" id="372072"/>
    <lineage>
        <taxon>Bacteria</taxon>
        <taxon>Pseudomonadati</taxon>
        <taxon>Pseudomonadota</taxon>
        <taxon>Alphaproteobacteria</taxon>
        <taxon>Hyphomicrobiales</taxon>
        <taxon>Cohaesibacteraceae</taxon>
    </lineage>
</organism>
<dbReference type="PANTHER" id="PTHR41729:SF1">
    <property type="entry name" value="GLUTAMYL-TRNA SYNTHETASE"/>
    <property type="match status" value="1"/>
</dbReference>
<dbReference type="Pfam" id="PF13875">
    <property type="entry name" value="DUF4202"/>
    <property type="match status" value="1"/>
</dbReference>
<name>A0A285NCM5_9HYPH</name>